<evidence type="ECO:0000313" key="4">
    <source>
        <dbReference type="EMBL" id="SAM05566.1"/>
    </source>
</evidence>
<dbReference type="SUPFAM" id="SSF81665">
    <property type="entry name" value="Calcium ATPase, transmembrane domain M"/>
    <property type="match status" value="1"/>
</dbReference>
<dbReference type="InterPro" id="IPR004014">
    <property type="entry name" value="ATPase_P-typ_cation-transptr_N"/>
</dbReference>
<dbReference type="InterPro" id="IPR008250">
    <property type="entry name" value="ATPase_P-typ_transduc_dom_A_sf"/>
</dbReference>
<proteinExistence type="predicted"/>
<dbReference type="AlphaFoldDB" id="A0A163JZ88"/>
<feature type="transmembrane region" description="Helical" evidence="2">
    <location>
        <begin position="136"/>
        <end position="154"/>
    </location>
</feature>
<dbReference type="OMA" id="IRSAMME"/>
<dbReference type="STRING" id="4829.A0A163JZ88"/>
<feature type="region of interest" description="Disordered" evidence="1">
    <location>
        <begin position="1"/>
        <end position="53"/>
    </location>
</feature>
<dbReference type="GO" id="GO:0006811">
    <property type="term" value="P:monoatomic ion transport"/>
    <property type="evidence" value="ECO:0007669"/>
    <property type="project" value="UniProtKB-ARBA"/>
</dbReference>
<feature type="domain" description="Cation-transporting P-type ATPase N-terminal" evidence="3">
    <location>
        <begin position="81"/>
        <end position="156"/>
    </location>
</feature>
<protein>
    <recommendedName>
        <fullName evidence="3">Cation-transporting P-type ATPase N-terminal domain-containing protein</fullName>
    </recommendedName>
</protein>
<feature type="compositionally biased region" description="Polar residues" evidence="1">
    <location>
        <begin position="36"/>
        <end position="48"/>
    </location>
</feature>
<dbReference type="InterPro" id="IPR059000">
    <property type="entry name" value="ATPase_P-type_domA"/>
</dbReference>
<dbReference type="Pfam" id="PF00690">
    <property type="entry name" value="Cation_ATPase_N"/>
    <property type="match status" value="1"/>
</dbReference>
<evidence type="ECO:0000313" key="5">
    <source>
        <dbReference type="Proteomes" id="UP000078561"/>
    </source>
</evidence>
<keyword evidence="2" id="KW-0472">Membrane</keyword>
<dbReference type="SUPFAM" id="SSF81653">
    <property type="entry name" value="Calcium ATPase, transduction domain A"/>
    <property type="match status" value="1"/>
</dbReference>
<dbReference type="InterPro" id="IPR023298">
    <property type="entry name" value="ATPase_P-typ_TM_dom_sf"/>
</dbReference>
<dbReference type="Gene3D" id="1.20.1110.10">
    <property type="entry name" value="Calcium-transporting ATPase, transmembrane domain"/>
    <property type="match status" value="1"/>
</dbReference>
<gene>
    <name evidence="4" type="primary">ABSGL_11441.1 scaffold 12295</name>
</gene>
<keyword evidence="2" id="KW-1133">Transmembrane helix</keyword>
<evidence type="ECO:0000259" key="3">
    <source>
        <dbReference type="SMART" id="SM00831"/>
    </source>
</evidence>
<keyword evidence="5" id="KW-1185">Reference proteome</keyword>
<dbReference type="Gene3D" id="2.70.150.10">
    <property type="entry name" value="Calcium-transporting ATPase, cytoplasmic transduction domain A"/>
    <property type="match status" value="1"/>
</dbReference>
<feature type="compositionally biased region" description="Low complexity" evidence="1">
    <location>
        <begin position="12"/>
        <end position="26"/>
    </location>
</feature>
<keyword evidence="2" id="KW-0812">Transmembrane</keyword>
<dbReference type="EMBL" id="LT554468">
    <property type="protein sequence ID" value="SAM05566.1"/>
    <property type="molecule type" value="Genomic_DNA"/>
</dbReference>
<accession>A0A163JZ88</accession>
<sequence length="234" mass="25577">MEKPSPPAISFGNTDRNNNSGNNNGSDDGDIKKKQSISLSRTSTGQSSDDGKSIRSAMMEKMKFVKRSRGKSQVVRVEGPPYHTMALDTVVQLLKSDLNEGLSEAECARRQKEECGFNEMEGEGGINPFKLLLKQFINILVLILLIAMVVSFVFKDYVEGGVICAIMFLNAGVGFAQEYKAEKTMESLRQMASPTVCVIRDGQQKTIATRDLVPGDVIVMKSGDVVGADCRVIE</sequence>
<organism evidence="4">
    <name type="scientific">Absidia glauca</name>
    <name type="common">Pin mould</name>
    <dbReference type="NCBI Taxonomy" id="4829"/>
    <lineage>
        <taxon>Eukaryota</taxon>
        <taxon>Fungi</taxon>
        <taxon>Fungi incertae sedis</taxon>
        <taxon>Mucoromycota</taxon>
        <taxon>Mucoromycotina</taxon>
        <taxon>Mucoromycetes</taxon>
        <taxon>Mucorales</taxon>
        <taxon>Cunninghamellaceae</taxon>
        <taxon>Absidia</taxon>
    </lineage>
</organism>
<name>A0A163JZ88_ABSGL</name>
<dbReference type="SMART" id="SM00831">
    <property type="entry name" value="Cation_ATPase_N"/>
    <property type="match status" value="1"/>
</dbReference>
<dbReference type="OrthoDB" id="116380at2759"/>
<evidence type="ECO:0000256" key="2">
    <source>
        <dbReference type="SAM" id="Phobius"/>
    </source>
</evidence>
<dbReference type="Proteomes" id="UP000078561">
    <property type="component" value="Unassembled WGS sequence"/>
</dbReference>
<reference evidence="4" key="1">
    <citation type="submission" date="2016-04" db="EMBL/GenBank/DDBJ databases">
        <authorList>
            <person name="Evans L.H."/>
            <person name="Alamgir A."/>
            <person name="Owens N."/>
            <person name="Weber N.D."/>
            <person name="Virtaneva K."/>
            <person name="Barbian K."/>
            <person name="Babar A."/>
            <person name="Rosenke K."/>
        </authorList>
    </citation>
    <scope>NUCLEOTIDE SEQUENCE [LARGE SCALE GENOMIC DNA]</scope>
    <source>
        <strain evidence="4">CBS 101.48</strain>
    </source>
</reference>
<feature type="transmembrane region" description="Helical" evidence="2">
    <location>
        <begin position="160"/>
        <end position="179"/>
    </location>
</feature>
<dbReference type="Pfam" id="PF00122">
    <property type="entry name" value="E1-E2_ATPase"/>
    <property type="match status" value="1"/>
</dbReference>
<dbReference type="PANTHER" id="PTHR42861">
    <property type="entry name" value="CALCIUM-TRANSPORTING ATPASE"/>
    <property type="match status" value="1"/>
</dbReference>
<dbReference type="InParanoid" id="A0A163JZ88"/>
<evidence type="ECO:0000256" key="1">
    <source>
        <dbReference type="SAM" id="MobiDB-lite"/>
    </source>
</evidence>